<feature type="transmembrane region" description="Helical" evidence="9">
    <location>
        <begin position="425"/>
        <end position="446"/>
    </location>
</feature>
<dbReference type="InterPro" id="IPR047817">
    <property type="entry name" value="ABC2_TM_bact-type"/>
</dbReference>
<evidence type="ECO:0000313" key="11">
    <source>
        <dbReference type="EMBL" id="RNF92505.1"/>
    </source>
</evidence>
<name>A0A3M8THG4_PSEPU</name>
<sequence length="515" mass="57128">MCSRITANKTTVAIDETQGKCPAFCALELMTQIENLAPAQAFELANALMRQKRWVEAATLWQAFREQYKGHPAPWLQGAVCCFKQEQYEQAGELLEFSRHRFDKHVSTWLISADWAQVQGEAALEAQLLGQGRAVLGDCWELLCRTAALAMRNGDVSAAKAHNLTARNVAPDQVEPLVQAAEIAEKLEQWEEVAEYWNAVVALKPAHSQAYQKLSQAYERAGQHALARRYRLAMQYGAEILNTPGPAVKDELKKAKGSASSVMHFATLVVTKAILNLKSESSRTHLNYAWVVLEPLLHLVIYYFLFGRVLNAGVENYGLFLLCGLVPWMWFTKAVSTSATSILGGQSLMLNSNVQPAFFPLVNIVQSTFKQLPAMLLLIVLRFVADDDSLSLSLIYFPLIVVLQFLLTIVLGMLLAALVSMVRDIANIVGTGLTLLMILSGVIYNYQSLPGKVAEWVQYNPMAVIISAYRQVILQGTAPETKGLLYVLAVSVALAGVNYIVYKLQRKKFVRRGMA</sequence>
<dbReference type="EMBL" id="RJAI01000014">
    <property type="protein sequence ID" value="RNF92505.1"/>
    <property type="molecule type" value="Genomic_DNA"/>
</dbReference>
<gene>
    <name evidence="11" type="ORF">EFK07_06295</name>
</gene>
<evidence type="ECO:0000256" key="3">
    <source>
        <dbReference type="ARBA" id="ARBA00022448"/>
    </source>
</evidence>
<dbReference type="InterPro" id="IPR000412">
    <property type="entry name" value="ABC_2_transport"/>
</dbReference>
<organism evidence="11 12">
    <name type="scientific">Pseudomonas putida</name>
    <name type="common">Arthrobacter siderocapsulatus</name>
    <dbReference type="NCBI Taxonomy" id="303"/>
    <lineage>
        <taxon>Bacteria</taxon>
        <taxon>Pseudomonadati</taxon>
        <taxon>Pseudomonadota</taxon>
        <taxon>Gammaproteobacteria</taxon>
        <taxon>Pseudomonadales</taxon>
        <taxon>Pseudomonadaceae</taxon>
        <taxon>Pseudomonas</taxon>
    </lineage>
</organism>
<comment type="similarity">
    <text evidence="2 9">Belongs to the ABC-2 integral membrane protein family.</text>
</comment>
<dbReference type="SUPFAM" id="SSF48452">
    <property type="entry name" value="TPR-like"/>
    <property type="match status" value="1"/>
</dbReference>
<keyword evidence="6 9" id="KW-0812">Transmembrane</keyword>
<feature type="domain" description="ABC transmembrane type-2" evidence="10">
    <location>
        <begin position="286"/>
        <end position="505"/>
    </location>
</feature>
<keyword evidence="3 9" id="KW-0813">Transport</keyword>
<evidence type="ECO:0000256" key="6">
    <source>
        <dbReference type="ARBA" id="ARBA00022692"/>
    </source>
</evidence>
<keyword evidence="4 9" id="KW-1003">Cell membrane</keyword>
<feature type="transmembrane region" description="Helical" evidence="9">
    <location>
        <begin position="395"/>
        <end position="418"/>
    </location>
</feature>
<evidence type="ECO:0000259" key="10">
    <source>
        <dbReference type="PROSITE" id="PS51012"/>
    </source>
</evidence>
<reference evidence="11 12" key="1">
    <citation type="submission" date="2018-10" db="EMBL/GenBank/DDBJ databases">
        <title>An outbreak of IMP-63 producing strain in France.</title>
        <authorList>
            <person name="Bour M."/>
            <person name="Liapis E."/>
            <person name="Plesiat P."/>
        </authorList>
    </citation>
    <scope>NUCLEOTIDE SEQUENCE [LARGE SCALE GENOMIC DNA]</scope>
    <source>
        <strain evidence="11 12">12917</strain>
    </source>
</reference>
<dbReference type="PANTHER" id="PTHR30413">
    <property type="entry name" value="INNER MEMBRANE TRANSPORT PERMEASE"/>
    <property type="match status" value="1"/>
</dbReference>
<dbReference type="GO" id="GO:0043190">
    <property type="term" value="C:ATP-binding cassette (ABC) transporter complex"/>
    <property type="evidence" value="ECO:0007669"/>
    <property type="project" value="InterPro"/>
</dbReference>
<comment type="caution">
    <text evidence="9">Lacks conserved residue(s) required for the propagation of feature annotation.</text>
</comment>
<keyword evidence="8 9" id="KW-0472">Membrane</keyword>
<accession>A0A3M8THG4</accession>
<dbReference type="Proteomes" id="UP000278162">
    <property type="component" value="Unassembled WGS sequence"/>
</dbReference>
<dbReference type="InterPro" id="IPR013525">
    <property type="entry name" value="ABC2_TM"/>
</dbReference>
<keyword evidence="7 9" id="KW-1133">Transmembrane helix</keyword>
<evidence type="ECO:0000256" key="4">
    <source>
        <dbReference type="ARBA" id="ARBA00022475"/>
    </source>
</evidence>
<evidence type="ECO:0000256" key="2">
    <source>
        <dbReference type="ARBA" id="ARBA00007783"/>
    </source>
</evidence>
<dbReference type="PRINTS" id="PR00164">
    <property type="entry name" value="ABC2TRNSPORT"/>
</dbReference>
<feature type="transmembrane region" description="Helical" evidence="9">
    <location>
        <begin position="484"/>
        <end position="502"/>
    </location>
</feature>
<dbReference type="PROSITE" id="PS51012">
    <property type="entry name" value="ABC_TM2"/>
    <property type="match status" value="1"/>
</dbReference>
<dbReference type="AlphaFoldDB" id="A0A3M8THG4"/>
<evidence type="ECO:0000313" key="12">
    <source>
        <dbReference type="Proteomes" id="UP000278162"/>
    </source>
</evidence>
<protein>
    <recommendedName>
        <fullName evidence="9">Transport permease protein</fullName>
    </recommendedName>
</protein>
<dbReference type="GO" id="GO:0015920">
    <property type="term" value="P:lipopolysaccharide transport"/>
    <property type="evidence" value="ECO:0007669"/>
    <property type="project" value="TreeGrafter"/>
</dbReference>
<dbReference type="GO" id="GO:0140359">
    <property type="term" value="F:ABC-type transporter activity"/>
    <property type="evidence" value="ECO:0007669"/>
    <property type="project" value="InterPro"/>
</dbReference>
<comment type="caution">
    <text evidence="11">The sequence shown here is derived from an EMBL/GenBank/DDBJ whole genome shotgun (WGS) entry which is preliminary data.</text>
</comment>
<keyword evidence="5" id="KW-0997">Cell inner membrane</keyword>
<proteinExistence type="inferred from homology"/>
<dbReference type="Pfam" id="PF01061">
    <property type="entry name" value="ABC2_membrane"/>
    <property type="match status" value="1"/>
</dbReference>
<dbReference type="Gene3D" id="1.25.40.10">
    <property type="entry name" value="Tetratricopeptide repeat domain"/>
    <property type="match status" value="1"/>
</dbReference>
<comment type="subcellular location">
    <subcellularLocation>
        <location evidence="1 9">Cell inner membrane</location>
        <topology evidence="1 9">Multi-pass membrane protein</topology>
    </subcellularLocation>
</comment>
<evidence type="ECO:0000256" key="9">
    <source>
        <dbReference type="RuleBase" id="RU361157"/>
    </source>
</evidence>
<feature type="transmembrane region" description="Helical" evidence="9">
    <location>
        <begin position="286"/>
        <end position="305"/>
    </location>
</feature>
<dbReference type="InterPro" id="IPR011990">
    <property type="entry name" value="TPR-like_helical_dom_sf"/>
</dbReference>
<evidence type="ECO:0000256" key="1">
    <source>
        <dbReference type="ARBA" id="ARBA00004429"/>
    </source>
</evidence>
<dbReference type="PANTHER" id="PTHR30413:SF8">
    <property type="entry name" value="TRANSPORT PERMEASE PROTEIN"/>
    <property type="match status" value="1"/>
</dbReference>
<evidence type="ECO:0000256" key="5">
    <source>
        <dbReference type="ARBA" id="ARBA00022519"/>
    </source>
</evidence>
<evidence type="ECO:0000256" key="7">
    <source>
        <dbReference type="ARBA" id="ARBA00022989"/>
    </source>
</evidence>
<evidence type="ECO:0000256" key="8">
    <source>
        <dbReference type="ARBA" id="ARBA00023136"/>
    </source>
</evidence>
<feature type="transmembrane region" description="Helical" evidence="9">
    <location>
        <begin position="317"/>
        <end position="336"/>
    </location>
</feature>